<sequence>MALAATLCIHLDPLPCEDFSVADLKATTAVNGSPAGGAHGMKLGSPEATFPTQYGDKYNIHAGVSEKGPSHPPESSWGTFEKNRFQYR</sequence>
<reference evidence="2 3" key="1">
    <citation type="submission" date="2017-09" db="EMBL/GenBank/DDBJ databases">
        <authorList>
            <consortium name="International Durum Wheat Genome Sequencing Consortium (IDWGSC)"/>
            <person name="Milanesi L."/>
        </authorList>
    </citation>
    <scope>NUCLEOTIDE SEQUENCE [LARGE SCALE GENOMIC DNA]</scope>
    <source>
        <strain evidence="3">cv. Svevo</strain>
    </source>
</reference>
<keyword evidence="3" id="KW-1185">Reference proteome</keyword>
<protein>
    <submittedName>
        <fullName evidence="2">Uncharacterized protein</fullName>
    </submittedName>
</protein>
<evidence type="ECO:0000313" key="2">
    <source>
        <dbReference type="EMBL" id="VAI15279.1"/>
    </source>
</evidence>
<accession>A0A9R0TKK6</accession>
<evidence type="ECO:0000256" key="1">
    <source>
        <dbReference type="SAM" id="MobiDB-lite"/>
    </source>
</evidence>
<feature type="region of interest" description="Disordered" evidence="1">
    <location>
        <begin position="61"/>
        <end position="88"/>
    </location>
</feature>
<dbReference type="AlphaFoldDB" id="A0A9R0TKK6"/>
<gene>
    <name evidence="2" type="ORF">TRITD_5Av1G089940</name>
</gene>
<dbReference type="Proteomes" id="UP000324705">
    <property type="component" value="Chromosome 5A"/>
</dbReference>
<proteinExistence type="predicted"/>
<organism evidence="2 3">
    <name type="scientific">Triticum turgidum subsp. durum</name>
    <name type="common">Durum wheat</name>
    <name type="synonym">Triticum durum</name>
    <dbReference type="NCBI Taxonomy" id="4567"/>
    <lineage>
        <taxon>Eukaryota</taxon>
        <taxon>Viridiplantae</taxon>
        <taxon>Streptophyta</taxon>
        <taxon>Embryophyta</taxon>
        <taxon>Tracheophyta</taxon>
        <taxon>Spermatophyta</taxon>
        <taxon>Magnoliopsida</taxon>
        <taxon>Liliopsida</taxon>
        <taxon>Poales</taxon>
        <taxon>Poaceae</taxon>
        <taxon>BOP clade</taxon>
        <taxon>Pooideae</taxon>
        <taxon>Triticodae</taxon>
        <taxon>Triticeae</taxon>
        <taxon>Triticinae</taxon>
        <taxon>Triticum</taxon>
    </lineage>
</organism>
<evidence type="ECO:0000313" key="3">
    <source>
        <dbReference type="Proteomes" id="UP000324705"/>
    </source>
</evidence>
<dbReference type="Gramene" id="TRITD5Av1G089940.3">
    <property type="protein sequence ID" value="TRITD5Av1G089940.3"/>
    <property type="gene ID" value="TRITD5Av1G089940"/>
</dbReference>
<name>A0A9R0TKK6_TRITD</name>
<dbReference type="EMBL" id="LT934119">
    <property type="protein sequence ID" value="VAI15279.1"/>
    <property type="molecule type" value="Genomic_DNA"/>
</dbReference>